<evidence type="ECO:0000259" key="16">
    <source>
        <dbReference type="Pfam" id="PF02563"/>
    </source>
</evidence>
<evidence type="ECO:0000256" key="12">
    <source>
        <dbReference type="ARBA" id="ARBA00023139"/>
    </source>
</evidence>
<protein>
    <submittedName>
        <fullName evidence="18">Polysaccharide export protein</fullName>
    </submittedName>
</protein>
<evidence type="ECO:0000256" key="9">
    <source>
        <dbReference type="ARBA" id="ARBA00023065"/>
    </source>
</evidence>
<keyword evidence="4" id="KW-1134">Transmembrane beta strand</keyword>
<dbReference type="Gene3D" id="3.30.1950.10">
    <property type="entry name" value="wza like domain"/>
    <property type="match status" value="1"/>
</dbReference>
<gene>
    <name evidence="18" type="ORF">EG799_02130</name>
</gene>
<keyword evidence="9" id="KW-0406">Ion transport</keyword>
<dbReference type="Proteomes" id="UP000275232">
    <property type="component" value="Unassembled WGS sequence"/>
</dbReference>
<evidence type="ECO:0000256" key="7">
    <source>
        <dbReference type="ARBA" id="ARBA00022729"/>
    </source>
</evidence>
<dbReference type="EMBL" id="RPFZ01000001">
    <property type="protein sequence ID" value="RPF70552.1"/>
    <property type="molecule type" value="Genomic_DNA"/>
</dbReference>
<dbReference type="GO" id="GO:0009279">
    <property type="term" value="C:cell outer membrane"/>
    <property type="evidence" value="ECO:0007669"/>
    <property type="project" value="UniProtKB-SubCell"/>
</dbReference>
<dbReference type="Gene3D" id="3.10.560.10">
    <property type="entry name" value="Outer membrane lipoprotein wza domain like"/>
    <property type="match status" value="1"/>
</dbReference>
<dbReference type="InterPro" id="IPR049712">
    <property type="entry name" value="Poly_export"/>
</dbReference>
<evidence type="ECO:0000256" key="3">
    <source>
        <dbReference type="ARBA" id="ARBA00022448"/>
    </source>
</evidence>
<reference evidence="18 19" key="1">
    <citation type="submission" date="2018-11" db="EMBL/GenBank/DDBJ databases">
        <title>Erythrobacter spongiae sp. nov., isolated from a marine sponge.</title>
        <authorList>
            <person name="Zhuang L."/>
            <person name="Luo L."/>
        </authorList>
    </citation>
    <scope>NUCLEOTIDE SEQUENCE [LARGE SCALE GENOMIC DNA]</scope>
    <source>
        <strain evidence="18 19">HN-E23</strain>
    </source>
</reference>
<keyword evidence="14" id="KW-0449">Lipoprotein</keyword>
<organism evidence="18 19">
    <name type="scientific">Aurantiacibacter spongiae</name>
    <dbReference type="NCBI Taxonomy" id="2488860"/>
    <lineage>
        <taxon>Bacteria</taxon>
        <taxon>Pseudomonadati</taxon>
        <taxon>Pseudomonadota</taxon>
        <taxon>Alphaproteobacteria</taxon>
        <taxon>Sphingomonadales</taxon>
        <taxon>Erythrobacteraceae</taxon>
        <taxon>Aurantiacibacter</taxon>
    </lineage>
</organism>
<keyword evidence="7 15" id="KW-0732">Signal</keyword>
<evidence type="ECO:0000256" key="8">
    <source>
        <dbReference type="ARBA" id="ARBA00023047"/>
    </source>
</evidence>
<proteinExistence type="inferred from homology"/>
<keyword evidence="3" id="KW-0813">Transport</keyword>
<evidence type="ECO:0000256" key="1">
    <source>
        <dbReference type="ARBA" id="ARBA00004571"/>
    </source>
</evidence>
<dbReference type="Pfam" id="PF22461">
    <property type="entry name" value="SLBB_2"/>
    <property type="match status" value="1"/>
</dbReference>
<keyword evidence="13" id="KW-0998">Cell outer membrane</keyword>
<evidence type="ECO:0000313" key="18">
    <source>
        <dbReference type="EMBL" id="RPF70552.1"/>
    </source>
</evidence>
<evidence type="ECO:0000256" key="15">
    <source>
        <dbReference type="SAM" id="SignalP"/>
    </source>
</evidence>
<evidence type="ECO:0000256" key="13">
    <source>
        <dbReference type="ARBA" id="ARBA00023237"/>
    </source>
</evidence>
<dbReference type="InterPro" id="IPR003715">
    <property type="entry name" value="Poly_export_N"/>
</dbReference>
<keyword evidence="8" id="KW-0625">Polysaccharide transport</keyword>
<evidence type="ECO:0000259" key="17">
    <source>
        <dbReference type="Pfam" id="PF22461"/>
    </source>
</evidence>
<dbReference type="RefSeq" id="WP_123878134.1">
    <property type="nucleotide sequence ID" value="NZ_RPFZ01000001.1"/>
</dbReference>
<dbReference type="GO" id="GO:0015288">
    <property type="term" value="F:porin activity"/>
    <property type="evidence" value="ECO:0007669"/>
    <property type="project" value="UniProtKB-KW"/>
</dbReference>
<keyword evidence="6" id="KW-0812">Transmembrane</keyword>
<dbReference type="GO" id="GO:0046930">
    <property type="term" value="C:pore complex"/>
    <property type="evidence" value="ECO:0007669"/>
    <property type="project" value="UniProtKB-KW"/>
</dbReference>
<keyword evidence="12" id="KW-0564">Palmitate</keyword>
<dbReference type="InterPro" id="IPR054765">
    <property type="entry name" value="SLBB_dom"/>
</dbReference>
<dbReference type="GO" id="GO:0006811">
    <property type="term" value="P:monoatomic ion transport"/>
    <property type="evidence" value="ECO:0007669"/>
    <property type="project" value="UniProtKB-KW"/>
</dbReference>
<keyword evidence="10" id="KW-0626">Porin</keyword>
<feature type="domain" description="SLBB" evidence="17">
    <location>
        <begin position="130"/>
        <end position="209"/>
    </location>
</feature>
<keyword evidence="5" id="KW-0762">Sugar transport</keyword>
<dbReference type="PANTHER" id="PTHR33619:SF3">
    <property type="entry name" value="POLYSACCHARIDE EXPORT PROTEIN GFCE-RELATED"/>
    <property type="match status" value="1"/>
</dbReference>
<dbReference type="PANTHER" id="PTHR33619">
    <property type="entry name" value="POLYSACCHARIDE EXPORT PROTEIN GFCE-RELATED"/>
    <property type="match status" value="1"/>
</dbReference>
<dbReference type="GO" id="GO:0015159">
    <property type="term" value="F:polysaccharide transmembrane transporter activity"/>
    <property type="evidence" value="ECO:0007669"/>
    <property type="project" value="InterPro"/>
</dbReference>
<sequence length="240" mass="25981">MHYRHVIAAFCGLGLLSACASSKPIGMAPNVEVAQLSGLPVPSGADYTPDVRFSTLRPLDTLQVDVFDVPELSKEVQVGVGGTVDFPLIGTIDALGMTTEEFAAEVERRLRGSYVLEPDVTARLTARSEQLFTISGEVDDPGRYPINAPITLIEAVAIGNGLAEYAKRDEVLVFRTVDDVRYIGVYNIGAIERGNYPDPQIYPGDIVVVGDSPNRRRLDQILAISSAVLSPLVLVERVLR</sequence>
<feature type="domain" description="Polysaccharide export protein N-terminal" evidence="16">
    <location>
        <begin position="55"/>
        <end position="124"/>
    </location>
</feature>
<comment type="similarity">
    <text evidence="2">Belongs to the BexD/CtrA/VexA family.</text>
</comment>
<evidence type="ECO:0000256" key="14">
    <source>
        <dbReference type="ARBA" id="ARBA00023288"/>
    </source>
</evidence>
<dbReference type="AlphaFoldDB" id="A0A3N5DFW5"/>
<evidence type="ECO:0000256" key="5">
    <source>
        <dbReference type="ARBA" id="ARBA00022597"/>
    </source>
</evidence>
<evidence type="ECO:0000256" key="4">
    <source>
        <dbReference type="ARBA" id="ARBA00022452"/>
    </source>
</evidence>
<comment type="caution">
    <text evidence="18">The sequence shown here is derived from an EMBL/GenBank/DDBJ whole genome shotgun (WGS) entry which is preliminary data.</text>
</comment>
<dbReference type="PROSITE" id="PS51257">
    <property type="entry name" value="PROKAR_LIPOPROTEIN"/>
    <property type="match status" value="1"/>
</dbReference>
<dbReference type="Pfam" id="PF02563">
    <property type="entry name" value="Poly_export"/>
    <property type="match status" value="1"/>
</dbReference>
<feature type="signal peptide" evidence="15">
    <location>
        <begin position="1"/>
        <end position="20"/>
    </location>
</feature>
<accession>A0A3N5DFW5</accession>
<dbReference type="OrthoDB" id="8410640at2"/>
<evidence type="ECO:0000256" key="10">
    <source>
        <dbReference type="ARBA" id="ARBA00023114"/>
    </source>
</evidence>
<evidence type="ECO:0000256" key="11">
    <source>
        <dbReference type="ARBA" id="ARBA00023136"/>
    </source>
</evidence>
<name>A0A3N5DFW5_9SPHN</name>
<evidence type="ECO:0000256" key="2">
    <source>
        <dbReference type="ARBA" id="ARBA00009450"/>
    </source>
</evidence>
<feature type="chain" id="PRO_5018168897" evidence="15">
    <location>
        <begin position="21"/>
        <end position="240"/>
    </location>
</feature>
<evidence type="ECO:0000313" key="19">
    <source>
        <dbReference type="Proteomes" id="UP000275232"/>
    </source>
</evidence>
<keyword evidence="11" id="KW-0472">Membrane</keyword>
<keyword evidence="19" id="KW-1185">Reference proteome</keyword>
<comment type="subcellular location">
    <subcellularLocation>
        <location evidence="1">Cell outer membrane</location>
        <topology evidence="1">Multi-pass membrane protein</topology>
    </subcellularLocation>
</comment>
<evidence type="ECO:0000256" key="6">
    <source>
        <dbReference type="ARBA" id="ARBA00022692"/>
    </source>
</evidence>